<dbReference type="EMBL" id="JAEEGA010000002">
    <property type="protein sequence ID" value="MBP1040065.1"/>
    <property type="molecule type" value="Genomic_DNA"/>
</dbReference>
<dbReference type="Pfam" id="PF01992">
    <property type="entry name" value="vATP-synt_AC39"/>
    <property type="match status" value="1"/>
</dbReference>
<protein>
    <submittedName>
        <fullName evidence="3">V-type ATPase subunit</fullName>
    </submittedName>
</protein>
<keyword evidence="4" id="KW-1185">Reference proteome</keyword>
<name>A0A940ST92_9ENTE</name>
<dbReference type="Gene3D" id="1.10.132.50">
    <property type="entry name" value="ATP synthase (C/AC39) subunit, domain 3"/>
    <property type="match status" value="1"/>
</dbReference>
<dbReference type="AlphaFoldDB" id="A0A940ST92"/>
<dbReference type="InterPro" id="IPR036079">
    <property type="entry name" value="ATPase_csu/dsu_sf"/>
</dbReference>
<dbReference type="SUPFAM" id="SSF103486">
    <property type="entry name" value="V-type ATP synthase subunit C"/>
    <property type="match status" value="1"/>
</dbReference>
<reference evidence="3" key="1">
    <citation type="submission" date="2020-12" db="EMBL/GenBank/DDBJ databases">
        <title>Vagococcus allomyrinae sp. nov. and Enterococcus lavae sp. nov., isolated from the larvae of Allomyrina dichotoma.</title>
        <authorList>
            <person name="Lee S.D."/>
        </authorList>
    </citation>
    <scope>NUCLEOTIDE SEQUENCE</scope>
    <source>
        <strain evidence="3">BWB3-3</strain>
    </source>
</reference>
<evidence type="ECO:0000313" key="4">
    <source>
        <dbReference type="Proteomes" id="UP000674938"/>
    </source>
</evidence>
<gene>
    <name evidence="3" type="ORF">I6N95_03465</name>
</gene>
<proteinExistence type="predicted"/>
<keyword evidence="1" id="KW-0813">Transport</keyword>
<organism evidence="3 4">
    <name type="scientific">Vagococcus allomyrinae</name>
    <dbReference type="NCBI Taxonomy" id="2794353"/>
    <lineage>
        <taxon>Bacteria</taxon>
        <taxon>Bacillati</taxon>
        <taxon>Bacillota</taxon>
        <taxon>Bacilli</taxon>
        <taxon>Lactobacillales</taxon>
        <taxon>Enterococcaceae</taxon>
        <taxon>Vagococcus</taxon>
    </lineage>
</organism>
<evidence type="ECO:0000256" key="1">
    <source>
        <dbReference type="ARBA" id="ARBA00022448"/>
    </source>
</evidence>
<dbReference type="InterPro" id="IPR044911">
    <property type="entry name" value="V-type_ATPase_csu/dsu_dom_3"/>
</dbReference>
<accession>A0A940ST92</accession>
<dbReference type="InterPro" id="IPR002843">
    <property type="entry name" value="ATPase_V0-cplx_csu/dsu"/>
</dbReference>
<dbReference type="RefSeq" id="WP_209524962.1">
    <property type="nucleotide sequence ID" value="NZ_JAEEGA010000002.1"/>
</dbReference>
<comment type="caution">
    <text evidence="3">The sequence shown here is derived from an EMBL/GenBank/DDBJ whole genome shotgun (WGS) entry which is preliminary data.</text>
</comment>
<evidence type="ECO:0000256" key="2">
    <source>
        <dbReference type="ARBA" id="ARBA00023065"/>
    </source>
</evidence>
<evidence type="ECO:0000313" key="3">
    <source>
        <dbReference type="EMBL" id="MBP1040065.1"/>
    </source>
</evidence>
<keyword evidence="2" id="KW-0406">Ion transport</keyword>
<sequence length="263" mass="30785">MKTRKTYDQHYMANIQVVLQQKKIWKQAQFDHLMSLSSWTDSQQYLKNHGYLLNGAPVLVADIDALYRQGQADLRQIITELALPTSLFDVLFVQEDLVQGAFKIGTADEEILKKYLAFIEEARYPLMVEYAKMSLDCYFLTQAFRHKKQPVKYLDYAKGYLSGETIKKVKELDNSAACKLLKKGHYYQLFDQQVESSQLLQLFDQAIIAKLRPYHHQVIGIEGIFAYIVEKQMELFNLRLILKGKLYHLPLNDIEERMRLTYV</sequence>
<dbReference type="Proteomes" id="UP000674938">
    <property type="component" value="Unassembled WGS sequence"/>
</dbReference>
<dbReference type="GO" id="GO:0046961">
    <property type="term" value="F:proton-transporting ATPase activity, rotational mechanism"/>
    <property type="evidence" value="ECO:0007669"/>
    <property type="project" value="InterPro"/>
</dbReference>